<dbReference type="HOGENOM" id="CLU_2304571_0_0_11"/>
<proteinExistence type="predicted"/>
<feature type="compositionally biased region" description="Low complexity" evidence="1">
    <location>
        <begin position="17"/>
        <end position="28"/>
    </location>
</feature>
<evidence type="ECO:0000256" key="1">
    <source>
        <dbReference type="SAM" id="MobiDB-lite"/>
    </source>
</evidence>
<organism evidence="2 3">
    <name type="scientific">Streptomyces venezuelae (strain ATCC 10712 / CBS 650.69 / DSM 40230 / JCM 4526 / NBRC 13096 / PD 04745)</name>
    <dbReference type="NCBI Taxonomy" id="953739"/>
    <lineage>
        <taxon>Bacteria</taxon>
        <taxon>Bacillati</taxon>
        <taxon>Actinomycetota</taxon>
        <taxon>Actinomycetes</taxon>
        <taxon>Kitasatosporales</taxon>
        <taxon>Streptomycetaceae</taxon>
        <taxon>Streptomyces</taxon>
    </lineage>
</organism>
<dbReference type="STRING" id="953739.SVEN_7001"/>
<protein>
    <submittedName>
        <fullName evidence="2">Uncharacterized protein</fullName>
    </submittedName>
</protein>
<gene>
    <name evidence="2" type="ordered locus">SVEN_7001</name>
</gene>
<keyword evidence="3" id="KW-1185">Reference proteome</keyword>
<name>F2RKD1_STRVP</name>
<dbReference type="AlphaFoldDB" id="F2RKD1"/>
<feature type="compositionally biased region" description="Basic and acidic residues" evidence="1">
    <location>
        <begin position="77"/>
        <end position="94"/>
    </location>
</feature>
<reference evidence="2 3" key="1">
    <citation type="journal article" date="2011" name="BMC Genomics">
        <title>Genome-wide analysis of the role of GlnR in Streptomyces venezuelae provides new insights into global nitrogen regulation in actinomycetes.</title>
        <authorList>
            <person name="Pullan S.T."/>
            <person name="Bibb M.J."/>
            <person name="Merrick M."/>
        </authorList>
    </citation>
    <scope>NUCLEOTIDE SEQUENCE [LARGE SCALE GENOMIC DNA]</scope>
    <source>
        <strain evidence="2">ATCC 10712</strain>
    </source>
</reference>
<sequence>MRFTFPHTQPMCDAGNSPRSSPASPCRRGVLHDSRTRLGGLHVKQGPPLQDEPVPRRGQLVPGAPTSPVRQGSSVRELSREGEVEHARHPDHLRPGASRP</sequence>
<dbReference type="EMBL" id="FR845719">
    <property type="protein sequence ID" value="CCA60287.1"/>
    <property type="molecule type" value="Genomic_DNA"/>
</dbReference>
<dbReference type="KEGG" id="sve:SVEN_7001"/>
<evidence type="ECO:0000313" key="2">
    <source>
        <dbReference type="EMBL" id="CCA60287.1"/>
    </source>
</evidence>
<dbReference type="Proteomes" id="UP000006854">
    <property type="component" value="Chromosome"/>
</dbReference>
<accession>F2RKD1</accession>
<evidence type="ECO:0000313" key="3">
    <source>
        <dbReference type="Proteomes" id="UP000006854"/>
    </source>
</evidence>
<feature type="region of interest" description="Disordered" evidence="1">
    <location>
        <begin position="1"/>
        <end position="100"/>
    </location>
</feature>